<accession>A0A926EEL8</accession>
<protein>
    <recommendedName>
        <fullName evidence="8">CorA-like Mg2+ transporter protein</fullName>
    </recommendedName>
</protein>
<reference evidence="6" key="1">
    <citation type="submission" date="2020-08" db="EMBL/GenBank/DDBJ databases">
        <title>Genome public.</title>
        <authorList>
            <person name="Liu C."/>
            <person name="Sun Q."/>
        </authorList>
    </citation>
    <scope>NUCLEOTIDE SEQUENCE</scope>
    <source>
        <strain evidence="6">NSJ-12</strain>
    </source>
</reference>
<gene>
    <name evidence="6" type="ORF">H8718_00985</name>
</gene>
<feature type="transmembrane region" description="Helical" evidence="5">
    <location>
        <begin position="439"/>
        <end position="461"/>
    </location>
</feature>
<dbReference type="InterPro" id="IPR045863">
    <property type="entry name" value="CorA_TM1_TM2"/>
</dbReference>
<evidence type="ECO:0000256" key="2">
    <source>
        <dbReference type="ARBA" id="ARBA00022692"/>
    </source>
</evidence>
<dbReference type="SUPFAM" id="SSF144083">
    <property type="entry name" value="Magnesium transport protein CorA, transmembrane region"/>
    <property type="match status" value="1"/>
</dbReference>
<evidence type="ECO:0000256" key="1">
    <source>
        <dbReference type="ARBA" id="ARBA00004141"/>
    </source>
</evidence>
<proteinExistence type="predicted"/>
<name>A0A926EEL8_9FIRM</name>
<sequence length="494" mass="57867">MQDSIISTHVFYLPFSWELKNISGRQVLKGHKHKKTKDRIPLEGWKDRVFKALTDESYNEYVYFYKPAFQMLYDVEGKSMVYNYEKQGIEKESFIQIKVGEKTYKTVLRNMELRLYKNGIGLLSFKCLNKEYGNPEDIIAINSLSKSVYPYKLPLENAHKDLFPKEVIIHFNAHEEIVEKFEKDYKQAPMCICDMIRKVLGPSFIFDYKFLEKGKLFVEPLFGNRMFALCMYQNPSFLRDVKNKVVSKRFLNSFILFSKKEKLLEGATYLDLPKVVYGISRFSLVCMMESNKESKLYNQLVILALMQKASLLHFGNQIAFIADLPKNELVSAIGNLYEIYIQFISQMRFNEVTVDVQGSYIYNELLRQLSIERGVKELDFEMQEIHEYATLIDKAQSKGKMDFLTIIGTALVIPTFVTGFFGMNILQEQFMDWWKHSEIMLWFNGYVMLPVLAVLLIYSFWTKKSRKSMVTRNILLGLFVISFYILIRWGCGIG</sequence>
<dbReference type="Proteomes" id="UP000655830">
    <property type="component" value="Unassembled WGS sequence"/>
</dbReference>
<keyword evidence="4 5" id="KW-0472">Membrane</keyword>
<evidence type="ECO:0000313" key="7">
    <source>
        <dbReference type="Proteomes" id="UP000655830"/>
    </source>
</evidence>
<comment type="caution">
    <text evidence="6">The sequence shown here is derived from an EMBL/GenBank/DDBJ whole genome shotgun (WGS) entry which is preliminary data.</text>
</comment>
<organism evidence="6 7">
    <name type="scientific">Zhenhengia yiwuensis</name>
    <dbReference type="NCBI Taxonomy" id="2763666"/>
    <lineage>
        <taxon>Bacteria</taxon>
        <taxon>Bacillati</taxon>
        <taxon>Bacillota</taxon>
        <taxon>Clostridia</taxon>
        <taxon>Lachnospirales</taxon>
        <taxon>Lachnospiraceae</taxon>
        <taxon>Zhenhengia</taxon>
    </lineage>
</organism>
<comment type="subcellular location">
    <subcellularLocation>
        <location evidence="1">Membrane</location>
        <topology evidence="1">Multi-pass membrane protein</topology>
    </subcellularLocation>
</comment>
<keyword evidence="3 5" id="KW-1133">Transmembrane helix</keyword>
<dbReference type="EMBL" id="JACRSY010000001">
    <property type="protein sequence ID" value="MBC8578114.1"/>
    <property type="molecule type" value="Genomic_DNA"/>
</dbReference>
<dbReference type="Gene3D" id="1.20.58.340">
    <property type="entry name" value="Magnesium transport protein CorA, transmembrane region"/>
    <property type="match status" value="1"/>
</dbReference>
<evidence type="ECO:0000256" key="4">
    <source>
        <dbReference type="ARBA" id="ARBA00023136"/>
    </source>
</evidence>
<keyword evidence="2 5" id="KW-0812">Transmembrane</keyword>
<feature type="transmembrane region" description="Helical" evidence="5">
    <location>
        <begin position="403"/>
        <end position="427"/>
    </location>
</feature>
<keyword evidence="7" id="KW-1185">Reference proteome</keyword>
<dbReference type="AlphaFoldDB" id="A0A926EEL8"/>
<evidence type="ECO:0000256" key="3">
    <source>
        <dbReference type="ARBA" id="ARBA00022989"/>
    </source>
</evidence>
<dbReference type="GO" id="GO:0016020">
    <property type="term" value="C:membrane"/>
    <property type="evidence" value="ECO:0007669"/>
    <property type="project" value="UniProtKB-SubCell"/>
</dbReference>
<feature type="transmembrane region" description="Helical" evidence="5">
    <location>
        <begin position="473"/>
        <end position="490"/>
    </location>
</feature>
<evidence type="ECO:0000313" key="6">
    <source>
        <dbReference type="EMBL" id="MBC8578114.1"/>
    </source>
</evidence>
<evidence type="ECO:0000256" key="5">
    <source>
        <dbReference type="SAM" id="Phobius"/>
    </source>
</evidence>
<dbReference type="RefSeq" id="WP_249331182.1">
    <property type="nucleotide sequence ID" value="NZ_JACRSY010000001.1"/>
</dbReference>
<evidence type="ECO:0008006" key="8">
    <source>
        <dbReference type="Google" id="ProtNLM"/>
    </source>
</evidence>